<dbReference type="PATRIC" id="fig|477184.5.peg.3598"/>
<accession>H0FAE8</accession>
<dbReference type="AlphaFoldDB" id="H0FAE8"/>
<dbReference type="EMBL" id="AGUF01000057">
    <property type="protein sequence ID" value="EHK64779.1"/>
    <property type="molecule type" value="Genomic_DNA"/>
</dbReference>
<name>H0FAE8_9BURK</name>
<keyword evidence="2" id="KW-1185">Reference proteome</keyword>
<dbReference type="Proteomes" id="UP000003113">
    <property type="component" value="Unassembled WGS sequence"/>
</dbReference>
<organism evidence="1 2">
    <name type="scientific">Achromobacter arsenitoxydans SY8</name>
    <dbReference type="NCBI Taxonomy" id="477184"/>
    <lineage>
        <taxon>Bacteria</taxon>
        <taxon>Pseudomonadati</taxon>
        <taxon>Pseudomonadota</taxon>
        <taxon>Betaproteobacteria</taxon>
        <taxon>Burkholderiales</taxon>
        <taxon>Alcaligenaceae</taxon>
        <taxon>Achromobacter</taxon>
    </lineage>
</organism>
<evidence type="ECO:0000313" key="1">
    <source>
        <dbReference type="EMBL" id="EHK64779.1"/>
    </source>
</evidence>
<protein>
    <submittedName>
        <fullName evidence="1">Phage protein</fullName>
    </submittedName>
</protein>
<dbReference type="OrthoDB" id="8642027at2"/>
<reference evidence="1 2" key="1">
    <citation type="journal article" date="2012" name="J. Bacteriol.">
        <title>Genome sequence of the highly efficient arsenite-oxidizing bacterium Achromobacter arsenitoxydans SY8.</title>
        <authorList>
            <person name="Li X."/>
            <person name="Hu Y."/>
            <person name="Gong J."/>
            <person name="Lin Y."/>
            <person name="Johnstone L."/>
            <person name="Rensing C."/>
            <person name="Wang G."/>
        </authorList>
    </citation>
    <scope>NUCLEOTIDE SEQUENCE [LARGE SCALE GENOMIC DNA]</scope>
    <source>
        <strain evidence="1 2">SY8</strain>
    </source>
</reference>
<sequence>MTTPYVLAGATVALCPDVPAALDAAGFGVLAFRHVRGVRVVGALALQYQTAAYQPIGAKVSILRRVARAPQSLQLDLYRITDAGQVLLRTAASEDRQYSFRIDVPQIGPHYFVAKVSSRSLSGGAGSDLASLSVTLELESAVIEPA</sequence>
<gene>
    <name evidence="1" type="ORF">KYC_18250</name>
</gene>
<proteinExistence type="predicted"/>
<comment type="caution">
    <text evidence="1">The sequence shown here is derived from an EMBL/GenBank/DDBJ whole genome shotgun (WGS) entry which is preliminary data.</text>
</comment>
<dbReference type="eggNOG" id="COG3291">
    <property type="taxonomic scope" value="Bacteria"/>
</dbReference>
<dbReference type="STRING" id="477184.KYC_18250"/>
<dbReference type="RefSeq" id="WP_008164965.1">
    <property type="nucleotide sequence ID" value="NZ_AGUF01000057.1"/>
</dbReference>
<evidence type="ECO:0000313" key="2">
    <source>
        <dbReference type="Proteomes" id="UP000003113"/>
    </source>
</evidence>